<dbReference type="EMBL" id="JAPEVB010000005">
    <property type="protein sequence ID" value="KAJ4387894.1"/>
    <property type="molecule type" value="Genomic_DNA"/>
</dbReference>
<gene>
    <name evidence="1" type="ORF">N0V93_008497</name>
</gene>
<organism evidence="1 2">
    <name type="scientific">Gnomoniopsis smithogilvyi</name>
    <dbReference type="NCBI Taxonomy" id="1191159"/>
    <lineage>
        <taxon>Eukaryota</taxon>
        <taxon>Fungi</taxon>
        <taxon>Dikarya</taxon>
        <taxon>Ascomycota</taxon>
        <taxon>Pezizomycotina</taxon>
        <taxon>Sordariomycetes</taxon>
        <taxon>Sordariomycetidae</taxon>
        <taxon>Diaporthales</taxon>
        <taxon>Gnomoniaceae</taxon>
        <taxon>Gnomoniopsis</taxon>
    </lineage>
</organism>
<accession>A0A9W8YLU0</accession>
<name>A0A9W8YLU0_9PEZI</name>
<protein>
    <submittedName>
        <fullName evidence="1">Uncharacterized protein</fullName>
    </submittedName>
</protein>
<keyword evidence="2" id="KW-1185">Reference proteome</keyword>
<evidence type="ECO:0000313" key="2">
    <source>
        <dbReference type="Proteomes" id="UP001140453"/>
    </source>
</evidence>
<comment type="caution">
    <text evidence="1">The sequence shown here is derived from an EMBL/GenBank/DDBJ whole genome shotgun (WGS) entry which is preliminary data.</text>
</comment>
<dbReference type="AlphaFoldDB" id="A0A9W8YLU0"/>
<dbReference type="Proteomes" id="UP001140453">
    <property type="component" value="Unassembled WGS sequence"/>
</dbReference>
<evidence type="ECO:0000313" key="1">
    <source>
        <dbReference type="EMBL" id="KAJ4387894.1"/>
    </source>
</evidence>
<reference evidence="1" key="1">
    <citation type="submission" date="2022-10" db="EMBL/GenBank/DDBJ databases">
        <title>Tapping the CABI collections for fungal endophytes: first genome assemblies for Collariella, Neodidymelliopsis, Ascochyta clinopodiicola, Didymella pomorum, Didymosphaeria variabile, Neocosmospora piperis and Neocucurbitaria cava.</title>
        <authorList>
            <person name="Hill R."/>
        </authorList>
    </citation>
    <scope>NUCLEOTIDE SEQUENCE</scope>
    <source>
        <strain evidence="1">IMI 355082</strain>
    </source>
</reference>
<sequence>MMASTATCAQEAVPLPSLEAEFSNLAYAVIIQDDDEIFKTVYNRSWASDVVEIGNSIVYNHDGFRDFMIQFRGNVTDRKLVSQSFVAAPSDIDGKEGTVARVSHMTGIQNGKLTNFHAVAVATMSFNEEIGRRMVVRETFAVEAR</sequence>
<proteinExistence type="predicted"/>
<dbReference type="OrthoDB" id="2985845at2759"/>